<dbReference type="InterPro" id="IPR036937">
    <property type="entry name" value="Adhesion_dom_fimbrial_sf"/>
</dbReference>
<dbReference type="InterPro" id="IPR008966">
    <property type="entry name" value="Adhesion_dom_sf"/>
</dbReference>
<evidence type="ECO:0000313" key="6">
    <source>
        <dbReference type="EMBL" id="AJZ62300.1"/>
    </source>
</evidence>
<evidence type="ECO:0000259" key="4">
    <source>
        <dbReference type="Pfam" id="PF00419"/>
    </source>
</evidence>
<dbReference type="PANTHER" id="PTHR33420:SF14">
    <property type="entry name" value="TYPE 1 FIMBRIN D-MANNOSE SPECIFIC ADHESIN"/>
    <property type="match status" value="1"/>
</dbReference>
<dbReference type="EMBL" id="CP010027">
    <property type="protein sequence ID" value="AJZ62300.1"/>
    <property type="molecule type" value="Genomic_DNA"/>
</dbReference>
<dbReference type="GO" id="GO:0009289">
    <property type="term" value="C:pilus"/>
    <property type="evidence" value="ECO:0007669"/>
    <property type="project" value="UniProtKB-SubCell"/>
</dbReference>
<sequence>MCERNYQKMGGRFVAAWRRVCGLVVVVVATLFAATSAHATLSCSGYRYTGNAIGAGRVIVSPSVAVGTTVANPPMALPTADCSGATGGEQVIATIHTSSPLAAGFNDVYQTNIPGIGIRYQVTPRCLGSTSPATLTNNSIQSVCTLTLMGDLNNGLGWNVYPSLVVTGAIPAGGTVLTTVPTVVVGWQMPGQAEQGQANFYTGAASGTIVTPACTVTETAKSVGLPPVLTSSMASGVGAVAGTQSFSLSFTCSAGANVYMTLSDAVNPANRTTTLALASDSTAKGVGIQVLNTAGSPVTFGADSSASGNPGQWLIGASVNGPLNVPLSARYIRTGAVSAGSVKALATLTMSYQ</sequence>
<evidence type="ECO:0000256" key="1">
    <source>
        <dbReference type="ARBA" id="ARBA00004561"/>
    </source>
</evidence>
<dbReference type="Pfam" id="PF22003">
    <property type="entry name" value="MrkDrd"/>
    <property type="match status" value="1"/>
</dbReference>
<dbReference type="SUPFAM" id="SSF49401">
    <property type="entry name" value="Bacterial adhesins"/>
    <property type="match status" value="1"/>
</dbReference>
<dbReference type="Pfam" id="PF00419">
    <property type="entry name" value="Fimbrial"/>
    <property type="match status" value="1"/>
</dbReference>
<reference evidence="6 7" key="1">
    <citation type="journal article" date="2015" name="Genome Announc.">
        <title>Complete genome sequences for 59 burkholderia isolates, both pathogenic and near neighbor.</title>
        <authorList>
            <person name="Johnson S.L."/>
            <person name="Bishop-Lilly K.A."/>
            <person name="Ladner J.T."/>
            <person name="Daligault H.E."/>
            <person name="Davenport K.W."/>
            <person name="Jaissle J."/>
            <person name="Frey K.G."/>
            <person name="Koroleva G.I."/>
            <person name="Bruce D.C."/>
            <person name="Coyne S.R."/>
            <person name="Broomall S.M."/>
            <person name="Li P.E."/>
            <person name="Teshima H."/>
            <person name="Gibbons H.S."/>
            <person name="Palacios G.F."/>
            <person name="Rosenzweig C.N."/>
            <person name="Redden C.L."/>
            <person name="Xu Y."/>
            <person name="Minogue T.D."/>
            <person name="Chain P.S."/>
        </authorList>
    </citation>
    <scope>NUCLEOTIDE SEQUENCE [LARGE SCALE GENOMIC DNA]</scope>
    <source>
        <strain evidence="6 7">ATCC BAA-463</strain>
    </source>
</reference>
<evidence type="ECO:0000313" key="7">
    <source>
        <dbReference type="Proteomes" id="UP000032614"/>
    </source>
</evidence>
<dbReference type="Proteomes" id="UP000032614">
    <property type="component" value="Chromosome 2"/>
</dbReference>
<dbReference type="PANTHER" id="PTHR33420">
    <property type="entry name" value="FIMBRIAL SUBUNIT ELFA-RELATED"/>
    <property type="match status" value="1"/>
</dbReference>
<dbReference type="InterPro" id="IPR050263">
    <property type="entry name" value="Bact_Fimbrial_Adh_Pro"/>
</dbReference>
<accession>A0AAU8TML7</accession>
<keyword evidence="3" id="KW-0281">Fimbrium</keyword>
<dbReference type="Gene3D" id="2.60.40.3310">
    <property type="match status" value="1"/>
</dbReference>
<feature type="domain" description="MrkD-like receptor binding" evidence="5">
    <location>
        <begin position="55"/>
        <end position="124"/>
    </location>
</feature>
<dbReference type="KEGG" id="bfn:OI25_5380"/>
<comment type="subcellular location">
    <subcellularLocation>
        <location evidence="1">Fimbrium</location>
    </subcellularLocation>
</comment>
<name>A0AAU8TML7_9BURK</name>
<gene>
    <name evidence="6" type="ORF">OI25_5380</name>
</gene>
<protein>
    <submittedName>
        <fullName evidence="6">Fimbrial family protein</fullName>
    </submittedName>
</protein>
<comment type="similarity">
    <text evidence="2">Belongs to the fimbrial protein family.</text>
</comment>
<proteinExistence type="inferred from homology"/>
<dbReference type="AlphaFoldDB" id="A0AAU8TML7"/>
<dbReference type="Gene3D" id="2.60.40.1090">
    <property type="entry name" value="Fimbrial-type adhesion domain"/>
    <property type="match status" value="1"/>
</dbReference>
<dbReference type="InterPro" id="IPR054160">
    <property type="entry name" value="MrkD_recept-bd"/>
</dbReference>
<dbReference type="InterPro" id="IPR000259">
    <property type="entry name" value="Adhesion_dom_fimbrial"/>
</dbReference>
<feature type="domain" description="Fimbrial-type adhesion" evidence="4">
    <location>
        <begin position="206"/>
        <end position="353"/>
    </location>
</feature>
<evidence type="ECO:0000259" key="5">
    <source>
        <dbReference type="Pfam" id="PF22003"/>
    </source>
</evidence>
<evidence type="ECO:0000256" key="3">
    <source>
        <dbReference type="ARBA" id="ARBA00023263"/>
    </source>
</evidence>
<organism evidence="6 7">
    <name type="scientific">Paraburkholderia fungorum</name>
    <dbReference type="NCBI Taxonomy" id="134537"/>
    <lineage>
        <taxon>Bacteria</taxon>
        <taxon>Pseudomonadati</taxon>
        <taxon>Pseudomonadota</taxon>
        <taxon>Betaproteobacteria</taxon>
        <taxon>Burkholderiales</taxon>
        <taxon>Burkholderiaceae</taxon>
        <taxon>Paraburkholderia</taxon>
    </lineage>
</organism>
<dbReference type="GO" id="GO:0043709">
    <property type="term" value="P:cell adhesion involved in single-species biofilm formation"/>
    <property type="evidence" value="ECO:0007669"/>
    <property type="project" value="TreeGrafter"/>
</dbReference>
<evidence type="ECO:0000256" key="2">
    <source>
        <dbReference type="ARBA" id="ARBA00006671"/>
    </source>
</evidence>